<accession>A0A853F215</accession>
<feature type="domain" description="HTH deoR-type" evidence="4">
    <location>
        <begin position="3"/>
        <end position="58"/>
    </location>
</feature>
<dbReference type="SMART" id="SM01134">
    <property type="entry name" value="DeoRC"/>
    <property type="match status" value="1"/>
</dbReference>
<keyword evidence="1" id="KW-0805">Transcription regulation</keyword>
<dbReference type="InterPro" id="IPR018356">
    <property type="entry name" value="Tscrpt_reg_HTH_DeoR_CS"/>
</dbReference>
<protein>
    <submittedName>
        <fullName evidence="5">DeoR/GlpR transcriptional regulator</fullName>
    </submittedName>
</protein>
<dbReference type="InterPro" id="IPR036388">
    <property type="entry name" value="WH-like_DNA-bd_sf"/>
</dbReference>
<dbReference type="Gene3D" id="1.10.10.10">
    <property type="entry name" value="Winged helix-like DNA-binding domain superfamily/Winged helix DNA-binding domain"/>
    <property type="match status" value="1"/>
</dbReference>
<reference evidence="5 6" key="1">
    <citation type="submission" date="2020-07" db="EMBL/GenBank/DDBJ databases">
        <title>MOT database genomes.</title>
        <authorList>
            <person name="Joseph S."/>
            <person name="Aduse-Opoku J."/>
            <person name="Hashim A."/>
            <person name="Wade W."/>
            <person name="Curtis M."/>
        </authorList>
    </citation>
    <scope>NUCLEOTIDE SEQUENCE [LARGE SCALE GENOMIC DNA]</scope>
    <source>
        <strain evidence="5 6">DSM 100099</strain>
    </source>
</reference>
<evidence type="ECO:0000313" key="5">
    <source>
        <dbReference type="EMBL" id="NYS95078.1"/>
    </source>
</evidence>
<dbReference type="InterPro" id="IPR036390">
    <property type="entry name" value="WH_DNA-bd_sf"/>
</dbReference>
<dbReference type="GO" id="GO:0003700">
    <property type="term" value="F:DNA-binding transcription factor activity"/>
    <property type="evidence" value="ECO:0007669"/>
    <property type="project" value="InterPro"/>
</dbReference>
<dbReference type="RefSeq" id="WP_179914308.1">
    <property type="nucleotide sequence ID" value="NZ_JACBYE010000054.1"/>
</dbReference>
<keyword evidence="3" id="KW-0804">Transcription</keyword>
<name>A0A853F215_9MICO</name>
<dbReference type="PANTHER" id="PTHR30363">
    <property type="entry name" value="HTH-TYPE TRANSCRIPTIONAL REGULATOR SRLR-RELATED"/>
    <property type="match status" value="1"/>
</dbReference>
<dbReference type="PROSITE" id="PS00894">
    <property type="entry name" value="HTH_DEOR_1"/>
    <property type="match status" value="1"/>
</dbReference>
<evidence type="ECO:0000256" key="3">
    <source>
        <dbReference type="ARBA" id="ARBA00023163"/>
    </source>
</evidence>
<evidence type="ECO:0000256" key="2">
    <source>
        <dbReference type="ARBA" id="ARBA00023125"/>
    </source>
</evidence>
<dbReference type="PANTHER" id="PTHR30363:SF44">
    <property type="entry name" value="AGA OPERON TRANSCRIPTIONAL REPRESSOR-RELATED"/>
    <property type="match status" value="1"/>
</dbReference>
<organism evidence="5 6">
    <name type="scientific">Sanguibacter inulinus</name>
    <dbReference type="NCBI Taxonomy" id="60922"/>
    <lineage>
        <taxon>Bacteria</taxon>
        <taxon>Bacillati</taxon>
        <taxon>Actinomycetota</taxon>
        <taxon>Actinomycetes</taxon>
        <taxon>Micrococcales</taxon>
        <taxon>Sanguibacteraceae</taxon>
        <taxon>Sanguibacter</taxon>
    </lineage>
</organism>
<dbReference type="EMBL" id="JACBYE010000054">
    <property type="protein sequence ID" value="NYS95078.1"/>
    <property type="molecule type" value="Genomic_DNA"/>
</dbReference>
<evidence type="ECO:0000259" key="4">
    <source>
        <dbReference type="PROSITE" id="PS51000"/>
    </source>
</evidence>
<dbReference type="Proteomes" id="UP000561011">
    <property type="component" value="Unassembled WGS sequence"/>
</dbReference>
<evidence type="ECO:0000256" key="1">
    <source>
        <dbReference type="ARBA" id="ARBA00023015"/>
    </source>
</evidence>
<gene>
    <name evidence="5" type="ORF">HZZ10_16295</name>
</gene>
<dbReference type="InterPro" id="IPR001034">
    <property type="entry name" value="DeoR_HTH"/>
</dbReference>
<comment type="caution">
    <text evidence="5">The sequence shown here is derived from an EMBL/GenBank/DDBJ whole genome shotgun (WGS) entry which is preliminary data.</text>
</comment>
<keyword evidence="6" id="KW-1185">Reference proteome</keyword>
<dbReference type="SMART" id="SM00420">
    <property type="entry name" value="HTH_DEOR"/>
    <property type="match status" value="1"/>
</dbReference>
<dbReference type="Pfam" id="PF08220">
    <property type="entry name" value="HTH_DeoR"/>
    <property type="match status" value="1"/>
</dbReference>
<dbReference type="Pfam" id="PF00455">
    <property type="entry name" value="DeoRC"/>
    <property type="match status" value="1"/>
</dbReference>
<dbReference type="PROSITE" id="PS51000">
    <property type="entry name" value="HTH_DEOR_2"/>
    <property type="match status" value="1"/>
</dbReference>
<dbReference type="InterPro" id="IPR050313">
    <property type="entry name" value="Carb_Metab_HTH_regulators"/>
</dbReference>
<dbReference type="PRINTS" id="PR00037">
    <property type="entry name" value="HTHLACR"/>
</dbReference>
<evidence type="ECO:0000313" key="6">
    <source>
        <dbReference type="Proteomes" id="UP000561011"/>
    </source>
</evidence>
<proteinExistence type="predicted"/>
<dbReference type="AlphaFoldDB" id="A0A853F215"/>
<keyword evidence="2" id="KW-0238">DNA-binding</keyword>
<dbReference type="InterPro" id="IPR037171">
    <property type="entry name" value="NagB/RpiA_transferase-like"/>
</dbReference>
<dbReference type="SUPFAM" id="SSF46785">
    <property type="entry name" value="Winged helix' DNA-binding domain"/>
    <property type="match status" value="1"/>
</dbReference>
<dbReference type="Gene3D" id="3.40.50.1360">
    <property type="match status" value="1"/>
</dbReference>
<dbReference type="SUPFAM" id="SSF100950">
    <property type="entry name" value="NagB/RpiA/CoA transferase-like"/>
    <property type="match status" value="1"/>
</dbReference>
<sequence length="261" mass="27716">MEREERLSRLVDYIVANGSAHVEQIVETFEVSPATARRDLDALADQQLVTRTRGGAMVNSISGDLPMRYRTVRQPGEKSAIGAKAVSLVTPGEVIAFNGGTTTTVAAYEVGVATAGDERFAGSVTTVVTNAVNIANDLIVRQNLRIVVTGGVARSQSYELVGPLASLMLPEINIDPLFLGVSAFDLEHGLFTHHEGEAAVNAALVSLARRTFVLADSDKFSATAFARICAIEDVEGVVTDSGADPAVLDELRRRGLEVHVG</sequence>
<dbReference type="GO" id="GO:0003677">
    <property type="term" value="F:DNA binding"/>
    <property type="evidence" value="ECO:0007669"/>
    <property type="project" value="UniProtKB-KW"/>
</dbReference>
<dbReference type="InterPro" id="IPR014036">
    <property type="entry name" value="DeoR-like_C"/>
</dbReference>